<gene>
    <name evidence="2" type="ORF">CQR47_1380</name>
</gene>
<proteinExistence type="predicted"/>
<comment type="caution">
    <text evidence="2">The sequence shown here is derived from an EMBL/GenBank/DDBJ whole genome shotgun (WGS) entry which is preliminary data.</text>
</comment>
<protein>
    <submittedName>
        <fullName evidence="2">Uncharacterized protein</fullName>
    </submittedName>
</protein>
<dbReference type="EMBL" id="PCGY01000017">
    <property type="protein sequence ID" value="PKU90512.1"/>
    <property type="molecule type" value="Genomic_DNA"/>
</dbReference>
<evidence type="ECO:0000256" key="1">
    <source>
        <dbReference type="SAM" id="MobiDB-lite"/>
    </source>
</evidence>
<name>A0A2N3QH05_9BIFI</name>
<dbReference type="AlphaFoldDB" id="A0A2N3QH05"/>
<feature type="region of interest" description="Disordered" evidence="1">
    <location>
        <begin position="132"/>
        <end position="180"/>
    </location>
</feature>
<dbReference type="Proteomes" id="UP000233727">
    <property type="component" value="Unassembled WGS sequence"/>
</dbReference>
<evidence type="ECO:0000313" key="3">
    <source>
        <dbReference type="Proteomes" id="UP000233727"/>
    </source>
</evidence>
<organism evidence="2 3">
    <name type="scientific">Bifidobacterium thermophilum</name>
    <dbReference type="NCBI Taxonomy" id="33905"/>
    <lineage>
        <taxon>Bacteria</taxon>
        <taxon>Bacillati</taxon>
        <taxon>Actinomycetota</taxon>
        <taxon>Actinomycetes</taxon>
        <taxon>Bifidobacteriales</taxon>
        <taxon>Bifidobacteriaceae</taxon>
        <taxon>Bifidobacterium</taxon>
    </lineage>
</organism>
<accession>A0A2N3QH05</accession>
<evidence type="ECO:0000313" key="2">
    <source>
        <dbReference type="EMBL" id="PKU90512.1"/>
    </source>
</evidence>
<reference evidence="2 3" key="1">
    <citation type="submission" date="2017-10" db="EMBL/GenBank/DDBJ databases">
        <title>Bifidobacterium genomics.</title>
        <authorList>
            <person name="Lugli G.A."/>
            <person name="Milani C."/>
            <person name="Mancabelli L."/>
        </authorList>
    </citation>
    <scope>NUCLEOTIDE SEQUENCE [LARGE SCALE GENOMIC DNA]</scope>
    <source>
        <strain evidence="2 3">1542B</strain>
    </source>
</reference>
<sequence>MTVADTGHHQTFCISANDDVLHHRRSHPLTAIVTILFNVAETDGSAKREILASTVNLRLCGRNHATHCARSTIANVIIHFADSAPYTQPASTPSSFPHATACLQRTCRPWTWGTLPLTHGHARPAAPVTIRQRGRRLNDDPAGYTFTPSERTTTRSPGTHSTAMQTKSRMNSAETTQITG</sequence>
<feature type="compositionally biased region" description="Polar residues" evidence="1">
    <location>
        <begin position="146"/>
        <end position="180"/>
    </location>
</feature>